<dbReference type="EMBL" id="GBRH01247902">
    <property type="protein sequence ID" value="JAD49993.1"/>
    <property type="molecule type" value="Transcribed_RNA"/>
</dbReference>
<organism evidence="1">
    <name type="scientific">Arundo donax</name>
    <name type="common">Giant reed</name>
    <name type="synonym">Donax arundinaceus</name>
    <dbReference type="NCBI Taxonomy" id="35708"/>
    <lineage>
        <taxon>Eukaryota</taxon>
        <taxon>Viridiplantae</taxon>
        <taxon>Streptophyta</taxon>
        <taxon>Embryophyta</taxon>
        <taxon>Tracheophyta</taxon>
        <taxon>Spermatophyta</taxon>
        <taxon>Magnoliopsida</taxon>
        <taxon>Liliopsida</taxon>
        <taxon>Poales</taxon>
        <taxon>Poaceae</taxon>
        <taxon>PACMAD clade</taxon>
        <taxon>Arundinoideae</taxon>
        <taxon>Arundineae</taxon>
        <taxon>Arundo</taxon>
    </lineage>
</organism>
<protein>
    <submittedName>
        <fullName evidence="1">Uncharacterized protein</fullName>
    </submittedName>
</protein>
<evidence type="ECO:0000313" key="1">
    <source>
        <dbReference type="EMBL" id="JAD49993.1"/>
    </source>
</evidence>
<proteinExistence type="predicted"/>
<dbReference type="AlphaFoldDB" id="A0A0A9AJF7"/>
<reference evidence="1" key="1">
    <citation type="submission" date="2014-09" db="EMBL/GenBank/DDBJ databases">
        <authorList>
            <person name="Magalhaes I.L.F."/>
            <person name="Oliveira U."/>
            <person name="Santos F.R."/>
            <person name="Vidigal T.H.D.A."/>
            <person name="Brescovit A.D."/>
            <person name="Santos A.J."/>
        </authorList>
    </citation>
    <scope>NUCLEOTIDE SEQUENCE</scope>
    <source>
        <tissue evidence="1">Shoot tissue taken approximately 20 cm above the soil surface</tissue>
    </source>
</reference>
<reference evidence="1" key="2">
    <citation type="journal article" date="2015" name="Data Brief">
        <title>Shoot transcriptome of the giant reed, Arundo donax.</title>
        <authorList>
            <person name="Barrero R.A."/>
            <person name="Guerrero F.D."/>
            <person name="Moolhuijzen P."/>
            <person name="Goolsby J.A."/>
            <person name="Tidwell J."/>
            <person name="Bellgard S.E."/>
            <person name="Bellgard M.I."/>
        </authorList>
    </citation>
    <scope>NUCLEOTIDE SEQUENCE</scope>
    <source>
        <tissue evidence="1">Shoot tissue taken approximately 20 cm above the soil surface</tissue>
    </source>
</reference>
<sequence length="17" mass="1900">MIFCVRPAPQTGRSIHS</sequence>
<accession>A0A0A9AJF7</accession>
<name>A0A0A9AJF7_ARUDO</name>